<evidence type="ECO:0000259" key="1">
    <source>
        <dbReference type="Pfam" id="PF12696"/>
    </source>
</evidence>
<evidence type="ECO:0000313" key="2">
    <source>
        <dbReference type="EMBL" id="GBQ77297.1"/>
    </source>
</evidence>
<evidence type="ECO:0000313" key="3">
    <source>
        <dbReference type="Proteomes" id="UP001065047"/>
    </source>
</evidence>
<dbReference type="Proteomes" id="UP001065047">
    <property type="component" value="Unassembled WGS sequence"/>
</dbReference>
<keyword evidence="3" id="KW-1185">Reference proteome</keyword>
<accession>A0ABQ0PP92</accession>
<dbReference type="PANTHER" id="PTHR30121">
    <property type="entry name" value="UNCHARACTERIZED PROTEIN YJGR-RELATED"/>
    <property type="match status" value="1"/>
</dbReference>
<protein>
    <submittedName>
        <fullName evidence="2">IcmO protein</fullName>
    </submittedName>
</protein>
<dbReference type="Gene3D" id="3.40.50.300">
    <property type="entry name" value="P-loop containing nucleotide triphosphate hydrolases"/>
    <property type="match status" value="1"/>
</dbReference>
<gene>
    <name evidence="2" type="ORF">AA14337_0777</name>
</gene>
<dbReference type="InterPro" id="IPR051162">
    <property type="entry name" value="T4SS_component"/>
</dbReference>
<dbReference type="EMBL" id="BAPF01000006">
    <property type="protein sequence ID" value="GBQ77297.1"/>
    <property type="molecule type" value="Genomic_DNA"/>
</dbReference>
<dbReference type="RefSeq" id="WP_061505158.1">
    <property type="nucleotide sequence ID" value="NZ_BAPF01000006.1"/>
</dbReference>
<dbReference type="PANTHER" id="PTHR30121:SF6">
    <property type="entry name" value="SLR6007 PROTEIN"/>
    <property type="match status" value="1"/>
</dbReference>
<dbReference type="SUPFAM" id="SSF52540">
    <property type="entry name" value="P-loop containing nucleoside triphosphate hydrolases"/>
    <property type="match status" value="1"/>
</dbReference>
<dbReference type="InterPro" id="IPR032689">
    <property type="entry name" value="TraG-D_C"/>
</dbReference>
<organism evidence="2 3">
    <name type="scientific">Acetobacter malorum DSM 14337</name>
    <dbReference type="NCBI Taxonomy" id="1307910"/>
    <lineage>
        <taxon>Bacteria</taxon>
        <taxon>Pseudomonadati</taxon>
        <taxon>Pseudomonadota</taxon>
        <taxon>Alphaproteobacteria</taxon>
        <taxon>Acetobacterales</taxon>
        <taxon>Acetobacteraceae</taxon>
        <taxon>Acetobacter</taxon>
    </lineage>
</organism>
<dbReference type="Pfam" id="PF12696">
    <property type="entry name" value="TraG-D_C"/>
    <property type="match status" value="1"/>
</dbReference>
<name>A0ABQ0PP92_9PROT</name>
<feature type="domain" description="TraD/TraG TraM recognition site" evidence="1">
    <location>
        <begin position="512"/>
        <end position="601"/>
    </location>
</feature>
<dbReference type="GeneID" id="29556360"/>
<sequence length="842" mass="92704">MAQKVYAGVLDHQEVNVSHRRDDPRSVWRKLSDALETPSGTVKFFGALTGIVAVPMAYIPGSGEVGVIVATSVLLGKYLYGSRKWEAPFRVPAFAAKKLGMQDGSTGRKGQGTIYLGREINSNRQVWASANDVKTHRLVVGTTGSGKTEEILGNIFNALVLDSGAMLVDGKSDPKTFNSLLAVCRVLGRDEDLLLLNYIMGGKDFADGMDSRRSHTYNPLGSGSAAMKSELMVSLLDSGGGGNSDMWQGRAINFLEAICPPLSYLADRGLLLFNPKLLCDYYLLENIENLLWFGIFVDMNGVVVDLKNGTDDQKRLYNTMFTKYCGNLRLYVENLPGYSAVKPKKPNQPSTCSPEEWNSRLSGLEARRKELDLDNPDNFRAYMDGDGDGGKQDAKKKQSLEQTRGKVLEQHGFITMQLVRATGNLTFNYGHIYNDEIGEINYRDALLNRRILLVMLPALERSKQSMEQLGKMAVSAIKGVLATLLDTPLEGKRREIIDGRPSNAEVPYSITCDEYGYYVVPGFAVAPAQARSYGVSITFGAQDYPSLTKGNKEEGEATWENTNLRLCGRMTGGEESETYKKIAGAGGKAAVSVAQDMDFSGSPFDSFQLGMGSRLEMVNRINADDLNQQENGEFHLIVGKKSEMTGSLSKKGGSKVVRLLSFYTGNIPQPTELALVHYVQVKAFSDREREIVLQNEAVASALALLSPDKVEQDLIGETDRAALDDVFQQFSEWAGTQFWEINDAEIAAWLDQVDARREEERRQAEAQEQRNAAIRHILDGIGSAARQAFRDEKTVEDHLRLAGSVLSGWQQKAQSVSEDHQLELTVAGLAQKRLASAHALMS</sequence>
<dbReference type="InterPro" id="IPR027417">
    <property type="entry name" value="P-loop_NTPase"/>
</dbReference>
<comment type="caution">
    <text evidence="2">The sequence shown here is derived from an EMBL/GenBank/DDBJ whole genome shotgun (WGS) entry which is preliminary data.</text>
</comment>
<proteinExistence type="predicted"/>
<reference evidence="2" key="1">
    <citation type="submission" date="2013-04" db="EMBL/GenBank/DDBJ databases">
        <title>The genome sequencing project of 58 acetic acid bacteria.</title>
        <authorList>
            <person name="Okamoto-Kainuma A."/>
            <person name="Ishikawa M."/>
            <person name="Umino S."/>
            <person name="Koizumi Y."/>
            <person name="Shiwa Y."/>
            <person name="Yoshikawa H."/>
            <person name="Matsutani M."/>
            <person name="Matsushita K."/>
        </authorList>
    </citation>
    <scope>NUCLEOTIDE SEQUENCE</scope>
    <source>
        <strain evidence="2">DSM 14337</strain>
    </source>
</reference>